<gene>
    <name evidence="1" type="ORF">D3875_03390</name>
</gene>
<dbReference type="Proteomes" id="UP000286287">
    <property type="component" value="Unassembled WGS sequence"/>
</dbReference>
<proteinExistence type="predicted"/>
<protein>
    <submittedName>
        <fullName evidence="1">Uncharacterized protein</fullName>
    </submittedName>
</protein>
<evidence type="ECO:0000313" key="2">
    <source>
        <dbReference type="Proteomes" id="UP000286287"/>
    </source>
</evidence>
<organism evidence="1 2">
    <name type="scientific">Deinococcus cavernae</name>
    <dbReference type="NCBI Taxonomy" id="2320857"/>
    <lineage>
        <taxon>Bacteria</taxon>
        <taxon>Thermotogati</taxon>
        <taxon>Deinococcota</taxon>
        <taxon>Deinococci</taxon>
        <taxon>Deinococcales</taxon>
        <taxon>Deinococcaceae</taxon>
        <taxon>Deinococcus</taxon>
    </lineage>
</organism>
<evidence type="ECO:0000313" key="1">
    <source>
        <dbReference type="EMBL" id="RJF74598.1"/>
    </source>
</evidence>
<dbReference type="EMBL" id="QYUJ01000009">
    <property type="protein sequence ID" value="RJF74598.1"/>
    <property type="molecule type" value="Genomic_DNA"/>
</dbReference>
<name>A0A418VER2_9DEIO</name>
<dbReference type="AlphaFoldDB" id="A0A418VER2"/>
<reference evidence="1 2" key="1">
    <citation type="submission" date="2018-09" db="EMBL/GenBank/DDBJ databases">
        <authorList>
            <person name="Zhu H."/>
        </authorList>
    </citation>
    <scope>NUCLEOTIDE SEQUENCE [LARGE SCALE GENOMIC DNA]</scope>
    <source>
        <strain evidence="1 2">K2S05-167</strain>
    </source>
</reference>
<keyword evidence="2" id="KW-1185">Reference proteome</keyword>
<comment type="caution">
    <text evidence="1">The sequence shown here is derived from an EMBL/GenBank/DDBJ whole genome shotgun (WGS) entry which is preliminary data.</text>
</comment>
<sequence>MTMPDDREINFEEAAADLTPQQERYRDNMRHVRKTAADNLRAARKLHRRGDVRGTEFLEKYRRAVDWGARNPNPDRRAALLDWAAQLEGTRAMVEQTRAERCTSFTPEQWEAGEETLQTLRQGITDTRALAAVARY</sequence>
<accession>A0A418VER2</accession>